<dbReference type="GO" id="GO:0005886">
    <property type="term" value="C:plasma membrane"/>
    <property type="evidence" value="ECO:0007669"/>
    <property type="project" value="UniProtKB-SubCell"/>
</dbReference>
<dbReference type="Pfam" id="PF01943">
    <property type="entry name" value="Polysacc_synt"/>
    <property type="match status" value="1"/>
</dbReference>
<evidence type="ECO:0000256" key="5">
    <source>
        <dbReference type="ARBA" id="ARBA00023136"/>
    </source>
</evidence>
<feature type="transmembrane region" description="Helical" evidence="6">
    <location>
        <begin position="61"/>
        <end position="80"/>
    </location>
</feature>
<feature type="transmembrane region" description="Helical" evidence="6">
    <location>
        <begin position="200"/>
        <end position="224"/>
    </location>
</feature>
<evidence type="ECO:0000313" key="8">
    <source>
        <dbReference type="Proteomes" id="UP000190328"/>
    </source>
</evidence>
<dbReference type="PANTHER" id="PTHR30250:SF21">
    <property type="entry name" value="LIPID II FLIPPASE MURJ"/>
    <property type="match status" value="1"/>
</dbReference>
<feature type="transmembrane region" description="Helical" evidence="6">
    <location>
        <begin position="137"/>
        <end position="158"/>
    </location>
</feature>
<dbReference type="Proteomes" id="UP000190328">
    <property type="component" value="Unassembled WGS sequence"/>
</dbReference>
<feature type="transmembrane region" description="Helical" evidence="6">
    <location>
        <begin position="348"/>
        <end position="371"/>
    </location>
</feature>
<keyword evidence="3 6" id="KW-0812">Transmembrane</keyword>
<keyword evidence="5 6" id="KW-0472">Membrane</keyword>
<reference evidence="7 8" key="1">
    <citation type="submission" date="2017-02" db="EMBL/GenBank/DDBJ databases">
        <authorList>
            <person name="Peterson S.W."/>
        </authorList>
    </citation>
    <scope>NUCLEOTIDE SEQUENCE [LARGE SCALE GENOMIC DNA]</scope>
    <source>
        <strain evidence="7 8">ATCC BAA-1030</strain>
    </source>
</reference>
<organism evidence="7 8">
    <name type="scientific">Pilibacter termitis</name>
    <dbReference type="NCBI Taxonomy" id="263852"/>
    <lineage>
        <taxon>Bacteria</taxon>
        <taxon>Bacillati</taxon>
        <taxon>Bacillota</taxon>
        <taxon>Bacilli</taxon>
        <taxon>Lactobacillales</taxon>
        <taxon>Enterococcaceae</taxon>
        <taxon>Pilibacter</taxon>
    </lineage>
</organism>
<proteinExistence type="predicted"/>
<dbReference type="STRING" id="263852.SAMN02745116_00888"/>
<feature type="transmembrane region" description="Helical" evidence="6">
    <location>
        <begin position="377"/>
        <end position="398"/>
    </location>
</feature>
<keyword evidence="2" id="KW-1003">Cell membrane</keyword>
<keyword evidence="4 6" id="KW-1133">Transmembrane helix</keyword>
<feature type="transmembrane region" description="Helical" evidence="6">
    <location>
        <begin position="307"/>
        <end position="327"/>
    </location>
</feature>
<dbReference type="CDD" id="cd13124">
    <property type="entry name" value="MATE_SpoVB_like"/>
    <property type="match status" value="1"/>
</dbReference>
<evidence type="ECO:0000256" key="2">
    <source>
        <dbReference type="ARBA" id="ARBA00022475"/>
    </source>
</evidence>
<evidence type="ECO:0000256" key="3">
    <source>
        <dbReference type="ARBA" id="ARBA00022692"/>
    </source>
</evidence>
<feature type="transmembrane region" description="Helical" evidence="6">
    <location>
        <begin position="473"/>
        <end position="497"/>
    </location>
</feature>
<dbReference type="PIRSF" id="PIRSF038958">
    <property type="entry name" value="PG_synth_SpoVB"/>
    <property type="match status" value="1"/>
</dbReference>
<feature type="transmembrane region" description="Helical" evidence="6">
    <location>
        <begin position="410"/>
        <end position="429"/>
    </location>
</feature>
<feature type="transmembrane region" description="Helical" evidence="6">
    <location>
        <begin position="435"/>
        <end position="453"/>
    </location>
</feature>
<evidence type="ECO:0000256" key="4">
    <source>
        <dbReference type="ARBA" id="ARBA00022989"/>
    </source>
</evidence>
<protein>
    <submittedName>
        <fullName evidence="7">Membrane protein involved in the export of O-antigen and teichoic acid</fullName>
    </submittedName>
</protein>
<dbReference type="InterPro" id="IPR002797">
    <property type="entry name" value="Polysacc_synth"/>
</dbReference>
<dbReference type="EMBL" id="FUXI01000007">
    <property type="protein sequence ID" value="SJZ60294.1"/>
    <property type="molecule type" value="Genomic_DNA"/>
</dbReference>
<dbReference type="PANTHER" id="PTHR30250">
    <property type="entry name" value="PST FAMILY PREDICTED COLANIC ACID TRANSPORTER"/>
    <property type="match status" value="1"/>
</dbReference>
<feature type="transmembrane region" description="Helical" evidence="6">
    <location>
        <begin position="21"/>
        <end position="41"/>
    </location>
</feature>
<gene>
    <name evidence="7" type="ORF">SAMN02745116_00888</name>
</gene>
<feature type="transmembrane region" description="Helical" evidence="6">
    <location>
        <begin position="101"/>
        <end position="125"/>
    </location>
</feature>
<accession>A0A1T4M0P2</accession>
<dbReference type="InterPro" id="IPR050833">
    <property type="entry name" value="Poly_Biosynth_Transport"/>
</dbReference>
<name>A0A1T4M0P2_9ENTE</name>
<keyword evidence="8" id="KW-1185">Reference proteome</keyword>
<sequence>MDVQIDAEKMDQQKSQMVRGSLWMAAGNLVSRLLGAVYIIPWYAWMGSHANQANGLFSMGYNIYALFLLISTAGIPGAVAKQTAKYNALNEYKVSRKLFFTGLKAMAVLGAFFALIMFLFAPLLANLSGGGESLVPVMRSLAIAVFVFPCMSVIRGFFQGNNQMAPMAVSQIIEQVARVAYMLLTAFIIMKVQKGDYVNAVVQSTFAAFIGMIASFAVLIWYLWREMPVLDAIERKHGVENIKIKGSDLLIETIRQSIPFIIVGSGVQLFKIVDQFTFSKLMGLFTEYSDKQLMTLFSIFSANPDKLTMVIIALATSLSGTGLPLITENYTLGKKRELATLVSNNLQLFFFIMLPSVAGMMILAKPLYTIFYTPDALGTNVLAWAALQSLFLGYYMLTSNMLQGMYQNRITVKYLMVGLVVKIIVQFPAVKLFEVYGPIISTFVGFGVSCYLITRHIRKVSRVNLSKVTRRTILLLILTLIMALLSFIAKQIFGIFLDDTHKFSSFILVMLTAFVGGGAYLFLSLSTRIADRLLGGLIAGLRRKLKMK</sequence>
<feature type="transmembrane region" description="Helical" evidence="6">
    <location>
        <begin position="503"/>
        <end position="523"/>
    </location>
</feature>
<dbReference type="AlphaFoldDB" id="A0A1T4M0P2"/>
<evidence type="ECO:0000256" key="1">
    <source>
        <dbReference type="ARBA" id="ARBA00004651"/>
    </source>
</evidence>
<evidence type="ECO:0000256" key="6">
    <source>
        <dbReference type="SAM" id="Phobius"/>
    </source>
</evidence>
<comment type="subcellular location">
    <subcellularLocation>
        <location evidence="1">Cell membrane</location>
        <topology evidence="1">Multi-pass membrane protein</topology>
    </subcellularLocation>
</comment>
<evidence type="ECO:0000313" key="7">
    <source>
        <dbReference type="EMBL" id="SJZ60294.1"/>
    </source>
</evidence>
<dbReference type="RefSeq" id="WP_078806816.1">
    <property type="nucleotide sequence ID" value="NZ_FUXI01000007.1"/>
</dbReference>
<dbReference type="InterPro" id="IPR024923">
    <property type="entry name" value="PG_synth_SpoVB"/>
</dbReference>